<dbReference type="Pfam" id="PF00069">
    <property type="entry name" value="Pkinase"/>
    <property type="match status" value="1"/>
</dbReference>
<feature type="binding site" evidence="13">
    <location>
        <position position="37"/>
    </location>
    <ligand>
        <name>ATP</name>
        <dbReference type="ChEBI" id="CHEBI:30616"/>
    </ligand>
</feature>
<proteinExistence type="predicted"/>
<evidence type="ECO:0000256" key="3">
    <source>
        <dbReference type="ARBA" id="ARBA00022490"/>
    </source>
</evidence>
<feature type="domain" description="Protein kinase" evidence="15">
    <location>
        <begin position="4"/>
        <end position="254"/>
    </location>
</feature>
<evidence type="ECO:0000259" key="15">
    <source>
        <dbReference type="PROSITE" id="PS50011"/>
    </source>
</evidence>
<dbReference type="FunFam" id="1.10.510.10:FF:000292">
    <property type="entry name" value="Serine/threonine-protein kinase 36"/>
    <property type="match status" value="1"/>
</dbReference>
<dbReference type="AlphaFoldDB" id="A0A6L2PMF4"/>
<evidence type="ECO:0000256" key="7">
    <source>
        <dbReference type="ARBA" id="ARBA00022777"/>
    </source>
</evidence>
<dbReference type="InterPro" id="IPR017441">
    <property type="entry name" value="Protein_kinase_ATP_BS"/>
</dbReference>
<dbReference type="GO" id="GO:0005737">
    <property type="term" value="C:cytoplasm"/>
    <property type="evidence" value="ECO:0007669"/>
    <property type="project" value="UniProtKB-ARBA"/>
</dbReference>
<keyword evidence="17" id="KW-1185">Reference proteome</keyword>
<dbReference type="PROSITE" id="PS00107">
    <property type="entry name" value="PROTEIN_KINASE_ATP"/>
    <property type="match status" value="1"/>
</dbReference>
<dbReference type="GO" id="GO:0004674">
    <property type="term" value="F:protein serine/threonine kinase activity"/>
    <property type="evidence" value="ECO:0007669"/>
    <property type="project" value="UniProtKB-KW"/>
</dbReference>
<dbReference type="FunCoup" id="A0A6L2PMF4">
    <property type="interactions" value="28"/>
</dbReference>
<comment type="subcellular location">
    <subcellularLocation>
        <location evidence="1">Cytoplasm</location>
        <location evidence="1">Cytoskeleton</location>
    </subcellularLocation>
</comment>
<dbReference type="InterPro" id="IPR008271">
    <property type="entry name" value="Ser/Thr_kinase_AS"/>
</dbReference>
<dbReference type="FunFam" id="3.30.200.20:FF:000042">
    <property type="entry name" value="Aurora kinase A"/>
    <property type="match status" value="1"/>
</dbReference>
<dbReference type="PROSITE" id="PS00108">
    <property type="entry name" value="PROTEIN_KINASE_ST"/>
    <property type="match status" value="1"/>
</dbReference>
<keyword evidence="7" id="KW-0418">Kinase</keyword>
<evidence type="ECO:0000256" key="6">
    <source>
        <dbReference type="ARBA" id="ARBA00022741"/>
    </source>
</evidence>
<dbReference type="InterPro" id="IPR000719">
    <property type="entry name" value="Prot_kinase_dom"/>
</dbReference>
<organism evidence="16 17">
    <name type="scientific">Coptotermes formosanus</name>
    <name type="common">Formosan subterranean termite</name>
    <dbReference type="NCBI Taxonomy" id="36987"/>
    <lineage>
        <taxon>Eukaryota</taxon>
        <taxon>Metazoa</taxon>
        <taxon>Ecdysozoa</taxon>
        <taxon>Arthropoda</taxon>
        <taxon>Hexapoda</taxon>
        <taxon>Insecta</taxon>
        <taxon>Pterygota</taxon>
        <taxon>Neoptera</taxon>
        <taxon>Polyneoptera</taxon>
        <taxon>Dictyoptera</taxon>
        <taxon>Blattodea</taxon>
        <taxon>Blattoidea</taxon>
        <taxon>Termitoidae</taxon>
        <taxon>Rhinotermitidae</taxon>
        <taxon>Coptotermes</taxon>
    </lineage>
</organism>
<dbReference type="InParanoid" id="A0A6L2PMF4"/>
<protein>
    <recommendedName>
        <fullName evidence="2">non-specific serine/threonine protein kinase</fullName>
        <ecNumber evidence="2">2.7.11.1</ecNumber>
    </recommendedName>
    <alternativeName>
        <fullName evidence="12">Fused homolog</fullName>
    </alternativeName>
</protein>
<evidence type="ECO:0000313" key="16">
    <source>
        <dbReference type="EMBL" id="GFG33576.1"/>
    </source>
</evidence>
<dbReference type="PROSITE" id="PS50011">
    <property type="entry name" value="PROTEIN_KINASE_DOM"/>
    <property type="match status" value="1"/>
</dbReference>
<dbReference type="GO" id="GO:0005856">
    <property type="term" value="C:cytoskeleton"/>
    <property type="evidence" value="ECO:0007669"/>
    <property type="project" value="UniProtKB-SubCell"/>
</dbReference>
<accession>A0A6L2PMF4</accession>
<dbReference type="OrthoDB" id="266718at2759"/>
<keyword evidence="4" id="KW-0723">Serine/threonine-protein kinase</keyword>
<gene>
    <name evidence="16" type="ORF">Cfor_03471</name>
</gene>
<evidence type="ECO:0000256" key="2">
    <source>
        <dbReference type="ARBA" id="ARBA00012513"/>
    </source>
</evidence>
<evidence type="ECO:0000313" key="17">
    <source>
        <dbReference type="Proteomes" id="UP000502823"/>
    </source>
</evidence>
<keyword evidence="5" id="KW-0808">Transferase</keyword>
<sequence>MEKYDVLGLIGEGSFGRVYKAKCLRTEEIVAFKIIRKRGRSDKELRSLRQEFEIQQHLHHPNIIQMLDSFETENEIVVVTEYAEKELYEILGEEGYLPEDRVHKIVCDLVSALYYLHSHRVLHRDLKPQNILIEARGVAKLCDFGFARSMSTGTYVLTSIKGTPLYMAPELIEEKPYDHNADLWSLGCIVYELLVGTPPFCTSSILHLVRLIRHEAVKWPDFVSPTCQSFIQGLLQKDPRQRLTWPLLLEHPFVQNGVLILKDEGTVTPLTNPLTASQAAAKEIQKQDLVTQTAGQSKSFYQAIQKMEEHEKKLKLLQQKNRSVSDISAVNCGESAKESVVLLGNRLSYCKILMTRSCNMTGCNSDAVCSGEKNKVNKSSTDPDATVAVNSQNILQSVSKLHYGTVNDNKNLNSPSPLVGRSNLSLRGTQIKRSVSLSNEVSSPGALTAGHFDGLIRNGEKHVCDNGLLSQSNLKPVNSNIEKMGLTGLSSDLGHECSAAKFKSKHLLRRQRVASGICQSHGVFTLHSWDSAISTHPIESDEWLAFLQHTMEEVMDGDVEAMLQCNFVGIVVSPLRNPGASCRVVEYVACLLSLPFVVNDVSEEEVSEIQQIYLEVKVVPNLVYASKLLAHQKGSNDDDNDDPSQSFGGSLLRPVSDLSADELQALESICLLLCHLTHAAEDFLIQFCDAVAILNATSLLQQFLLLGRRKVRVVTDLVAVLSHVLRMLPENAGLIDQIVLGVDTAGCPAIDLTRMLQHHSPVLRARTCILLQLLSRYSCRALQLNWTQRLQEDLECLMHDPNKMVEAVSIRTVHVWNSGISVTLCIPVFIFLME</sequence>
<comment type="catalytic activity">
    <reaction evidence="11">
        <text>L-seryl-[protein] + ATP = O-phospho-L-seryl-[protein] + ADP + H(+)</text>
        <dbReference type="Rhea" id="RHEA:17989"/>
        <dbReference type="Rhea" id="RHEA-COMP:9863"/>
        <dbReference type="Rhea" id="RHEA-COMP:11604"/>
        <dbReference type="ChEBI" id="CHEBI:15378"/>
        <dbReference type="ChEBI" id="CHEBI:29999"/>
        <dbReference type="ChEBI" id="CHEBI:30616"/>
        <dbReference type="ChEBI" id="CHEBI:83421"/>
        <dbReference type="ChEBI" id="CHEBI:456216"/>
        <dbReference type="EC" id="2.7.11.1"/>
    </reaction>
</comment>
<dbReference type="SMART" id="SM00220">
    <property type="entry name" value="S_TKc"/>
    <property type="match status" value="1"/>
</dbReference>
<evidence type="ECO:0000256" key="11">
    <source>
        <dbReference type="ARBA" id="ARBA00048679"/>
    </source>
</evidence>
<evidence type="ECO:0000256" key="10">
    <source>
        <dbReference type="ARBA" id="ARBA00047899"/>
    </source>
</evidence>
<dbReference type="SUPFAM" id="SSF56112">
    <property type="entry name" value="Protein kinase-like (PK-like)"/>
    <property type="match status" value="1"/>
</dbReference>
<keyword evidence="8 13" id="KW-0067">ATP-binding</keyword>
<keyword evidence="3" id="KW-0963">Cytoplasm</keyword>
<dbReference type="GO" id="GO:0007224">
    <property type="term" value="P:smoothened signaling pathway"/>
    <property type="evidence" value="ECO:0007669"/>
    <property type="project" value="TreeGrafter"/>
</dbReference>
<comment type="caution">
    <text evidence="16">The sequence shown here is derived from an EMBL/GenBank/DDBJ whole genome shotgun (WGS) entry which is preliminary data.</text>
</comment>
<comment type="catalytic activity">
    <reaction evidence="10">
        <text>L-threonyl-[protein] + ATP = O-phospho-L-threonyl-[protein] + ADP + H(+)</text>
        <dbReference type="Rhea" id="RHEA:46608"/>
        <dbReference type="Rhea" id="RHEA-COMP:11060"/>
        <dbReference type="Rhea" id="RHEA-COMP:11605"/>
        <dbReference type="ChEBI" id="CHEBI:15378"/>
        <dbReference type="ChEBI" id="CHEBI:30013"/>
        <dbReference type="ChEBI" id="CHEBI:30616"/>
        <dbReference type="ChEBI" id="CHEBI:61977"/>
        <dbReference type="ChEBI" id="CHEBI:456216"/>
        <dbReference type="EC" id="2.7.11.1"/>
    </reaction>
</comment>
<dbReference type="PANTHER" id="PTHR22983">
    <property type="entry name" value="PROTEIN KINASE RELATED"/>
    <property type="match status" value="1"/>
</dbReference>
<dbReference type="Gene3D" id="1.10.510.10">
    <property type="entry name" value="Transferase(Phosphotransferase) domain 1"/>
    <property type="match status" value="1"/>
</dbReference>
<keyword evidence="9" id="KW-0206">Cytoskeleton</keyword>
<dbReference type="EMBL" id="BLKM01000436">
    <property type="protein sequence ID" value="GFG33576.1"/>
    <property type="molecule type" value="Genomic_DNA"/>
</dbReference>
<dbReference type="EC" id="2.7.11.1" evidence="2"/>
<keyword evidence="14" id="KW-0175">Coiled coil</keyword>
<evidence type="ECO:0000256" key="4">
    <source>
        <dbReference type="ARBA" id="ARBA00022527"/>
    </source>
</evidence>
<evidence type="ECO:0000256" key="5">
    <source>
        <dbReference type="ARBA" id="ARBA00022679"/>
    </source>
</evidence>
<evidence type="ECO:0000256" key="13">
    <source>
        <dbReference type="PROSITE-ProRule" id="PRU10141"/>
    </source>
</evidence>
<evidence type="ECO:0000256" key="14">
    <source>
        <dbReference type="SAM" id="Coils"/>
    </source>
</evidence>
<dbReference type="InterPro" id="IPR011009">
    <property type="entry name" value="Kinase-like_dom_sf"/>
</dbReference>
<dbReference type="Proteomes" id="UP000502823">
    <property type="component" value="Unassembled WGS sequence"/>
</dbReference>
<dbReference type="GO" id="GO:0005524">
    <property type="term" value="F:ATP binding"/>
    <property type="evidence" value="ECO:0007669"/>
    <property type="project" value="UniProtKB-UniRule"/>
</dbReference>
<reference evidence="17" key="1">
    <citation type="submission" date="2020-01" db="EMBL/GenBank/DDBJ databases">
        <title>Draft genome sequence of the Termite Coptotermes fromosanus.</title>
        <authorList>
            <person name="Itakura S."/>
            <person name="Yosikawa Y."/>
            <person name="Umezawa K."/>
        </authorList>
    </citation>
    <scope>NUCLEOTIDE SEQUENCE [LARGE SCALE GENOMIC DNA]</scope>
</reference>
<evidence type="ECO:0000256" key="1">
    <source>
        <dbReference type="ARBA" id="ARBA00004245"/>
    </source>
</evidence>
<feature type="coiled-coil region" evidence="14">
    <location>
        <begin position="300"/>
        <end position="327"/>
    </location>
</feature>
<evidence type="ECO:0000256" key="8">
    <source>
        <dbReference type="ARBA" id="ARBA00022840"/>
    </source>
</evidence>
<evidence type="ECO:0000256" key="12">
    <source>
        <dbReference type="ARBA" id="ARBA00075375"/>
    </source>
</evidence>
<dbReference type="PANTHER" id="PTHR22983:SF6">
    <property type="entry name" value="SERINE_THREONINE-PROTEIN KINASE 36"/>
    <property type="match status" value="1"/>
</dbReference>
<keyword evidence="6 13" id="KW-0547">Nucleotide-binding</keyword>
<dbReference type="CDD" id="cd14002">
    <property type="entry name" value="STKc_STK36"/>
    <property type="match status" value="1"/>
</dbReference>
<evidence type="ECO:0000256" key="9">
    <source>
        <dbReference type="ARBA" id="ARBA00023212"/>
    </source>
</evidence>
<name>A0A6L2PMF4_COPFO</name>